<dbReference type="InterPro" id="IPR014729">
    <property type="entry name" value="Rossmann-like_a/b/a_fold"/>
</dbReference>
<dbReference type="GO" id="GO:0005737">
    <property type="term" value="C:cytoplasm"/>
    <property type="evidence" value="ECO:0007669"/>
    <property type="project" value="UniProtKB-SubCell"/>
</dbReference>
<organism evidence="10 11">
    <name type="scientific">Legionella massiliensis</name>
    <dbReference type="NCBI Taxonomy" id="1034943"/>
    <lineage>
        <taxon>Bacteria</taxon>
        <taxon>Pseudomonadati</taxon>
        <taxon>Pseudomonadota</taxon>
        <taxon>Gammaproteobacteria</taxon>
        <taxon>Legionellales</taxon>
        <taxon>Legionellaceae</taxon>
        <taxon>Legionella</taxon>
    </lineage>
</organism>
<dbReference type="InterPro" id="IPR012795">
    <property type="entry name" value="tRNA_Ile_lys_synt_N"/>
</dbReference>
<reference evidence="10 11" key="1">
    <citation type="submission" date="2014-06" db="EMBL/GenBank/DDBJ databases">
        <authorList>
            <person name="Urmite Genomes Urmite Genomes"/>
        </authorList>
    </citation>
    <scope>NUCLEOTIDE SEQUENCE [LARGE SCALE GENOMIC DNA]</scope>
</reference>
<dbReference type="GO" id="GO:0006400">
    <property type="term" value="P:tRNA modification"/>
    <property type="evidence" value="ECO:0007669"/>
    <property type="project" value="UniProtKB-UniRule"/>
</dbReference>
<keyword evidence="4 8" id="KW-0819">tRNA processing</keyword>
<evidence type="ECO:0000256" key="5">
    <source>
        <dbReference type="ARBA" id="ARBA00022741"/>
    </source>
</evidence>
<dbReference type="Gene3D" id="1.20.59.20">
    <property type="match status" value="1"/>
</dbReference>
<dbReference type="eggNOG" id="COG0037">
    <property type="taxonomic scope" value="Bacteria"/>
</dbReference>
<dbReference type="SUPFAM" id="SSF82829">
    <property type="entry name" value="MesJ substrate recognition domain-like"/>
    <property type="match status" value="1"/>
</dbReference>
<evidence type="ECO:0000256" key="2">
    <source>
        <dbReference type="ARBA" id="ARBA00022490"/>
    </source>
</evidence>
<dbReference type="InterPro" id="IPR015262">
    <property type="entry name" value="tRNA_Ile_lys_synt_subst-bd"/>
</dbReference>
<dbReference type="NCBIfam" id="TIGR02433">
    <property type="entry name" value="lysidine_TilS_C"/>
    <property type="match status" value="1"/>
</dbReference>
<dbReference type="InterPro" id="IPR011063">
    <property type="entry name" value="TilS/TtcA_N"/>
</dbReference>
<dbReference type="AlphaFoldDB" id="A0A078L0Y8"/>
<dbReference type="Pfam" id="PF09179">
    <property type="entry name" value="TilS"/>
    <property type="match status" value="1"/>
</dbReference>
<keyword evidence="2 8" id="KW-0963">Cytoplasm</keyword>
<evidence type="ECO:0000256" key="3">
    <source>
        <dbReference type="ARBA" id="ARBA00022598"/>
    </source>
</evidence>
<dbReference type="SUPFAM" id="SSF56037">
    <property type="entry name" value="PheT/TilS domain"/>
    <property type="match status" value="1"/>
</dbReference>
<evidence type="ECO:0000259" key="9">
    <source>
        <dbReference type="SMART" id="SM00977"/>
    </source>
</evidence>
<evidence type="ECO:0000256" key="4">
    <source>
        <dbReference type="ARBA" id="ARBA00022694"/>
    </source>
</evidence>
<dbReference type="Pfam" id="PF11734">
    <property type="entry name" value="TilS_C"/>
    <property type="match status" value="1"/>
</dbReference>
<evidence type="ECO:0000256" key="8">
    <source>
        <dbReference type="HAMAP-Rule" id="MF_01161"/>
    </source>
</evidence>
<gene>
    <name evidence="8 10" type="primary">tilS</name>
    <name evidence="10" type="ORF">BN59_03145</name>
</gene>
<comment type="subcellular location">
    <subcellularLocation>
        <location evidence="1 8">Cytoplasm</location>
    </subcellularLocation>
</comment>
<keyword evidence="11" id="KW-1185">Reference proteome</keyword>
<dbReference type="Pfam" id="PF01171">
    <property type="entry name" value="ATP_bind_3"/>
    <property type="match status" value="1"/>
</dbReference>
<name>A0A078L0Y8_9GAMM</name>
<dbReference type="EMBL" id="CCSB01000004">
    <property type="protein sequence ID" value="CDZ78831.1"/>
    <property type="molecule type" value="Genomic_DNA"/>
</dbReference>
<dbReference type="PANTHER" id="PTHR43033:SF1">
    <property type="entry name" value="TRNA(ILE)-LYSIDINE SYNTHASE-RELATED"/>
    <property type="match status" value="1"/>
</dbReference>
<evidence type="ECO:0000256" key="7">
    <source>
        <dbReference type="ARBA" id="ARBA00048539"/>
    </source>
</evidence>
<dbReference type="InterPro" id="IPR012796">
    <property type="entry name" value="Lysidine-tRNA-synth_C"/>
</dbReference>
<keyword evidence="5 8" id="KW-0547">Nucleotide-binding</keyword>
<evidence type="ECO:0000256" key="6">
    <source>
        <dbReference type="ARBA" id="ARBA00022840"/>
    </source>
</evidence>
<comment type="domain">
    <text evidence="8">The N-terminal region contains the highly conserved SGGXDS motif, predicted to be a P-loop motif involved in ATP binding.</text>
</comment>
<dbReference type="STRING" id="1034943.BN59_03145"/>
<keyword evidence="3 8" id="KW-0436">Ligase</keyword>
<dbReference type="GO" id="GO:0005524">
    <property type="term" value="F:ATP binding"/>
    <property type="evidence" value="ECO:0007669"/>
    <property type="project" value="UniProtKB-UniRule"/>
</dbReference>
<dbReference type="HAMAP" id="MF_01161">
    <property type="entry name" value="tRNA_Ile_lys_synt"/>
    <property type="match status" value="1"/>
</dbReference>
<dbReference type="Proteomes" id="UP000044071">
    <property type="component" value="Unassembled WGS sequence"/>
</dbReference>
<dbReference type="InterPro" id="IPR012094">
    <property type="entry name" value="tRNA_Ile_lys_synt"/>
</dbReference>
<dbReference type="OrthoDB" id="9807403at2"/>
<dbReference type="NCBIfam" id="TIGR02432">
    <property type="entry name" value="lysidine_TilS_N"/>
    <property type="match status" value="1"/>
</dbReference>
<dbReference type="GO" id="GO:0032267">
    <property type="term" value="F:tRNA(Ile)-lysidine synthase activity"/>
    <property type="evidence" value="ECO:0007669"/>
    <property type="project" value="UniProtKB-EC"/>
</dbReference>
<evidence type="ECO:0000313" key="11">
    <source>
        <dbReference type="Proteomes" id="UP000044071"/>
    </source>
</evidence>
<protein>
    <recommendedName>
        <fullName evidence="8">tRNA(Ile)-lysidine synthase</fullName>
        <ecNumber evidence="8">6.3.4.19</ecNumber>
    </recommendedName>
    <alternativeName>
        <fullName evidence="8">tRNA(Ile)-2-lysyl-cytidine synthase</fullName>
    </alternativeName>
    <alternativeName>
        <fullName evidence="8">tRNA(Ile)-lysidine synthetase</fullName>
    </alternativeName>
</protein>
<dbReference type="CDD" id="cd01992">
    <property type="entry name" value="TilS_N"/>
    <property type="match status" value="1"/>
</dbReference>
<comment type="function">
    <text evidence="8">Ligates lysine onto the cytidine present at position 34 of the AUA codon-specific tRNA(Ile) that contains the anticodon CAU, in an ATP-dependent manner. Cytidine is converted to lysidine, thus changing the amino acid specificity of the tRNA from methionine to isoleucine.</text>
</comment>
<accession>A0A078L0Y8</accession>
<keyword evidence="6 8" id="KW-0067">ATP-binding</keyword>
<comment type="similarity">
    <text evidence="8">Belongs to the tRNA(Ile)-lysidine synthase family.</text>
</comment>
<feature type="domain" description="Lysidine-tRNA(Ile) synthetase C-terminal" evidence="9">
    <location>
        <begin position="373"/>
        <end position="441"/>
    </location>
</feature>
<dbReference type="EC" id="6.3.4.19" evidence="8"/>
<sequence length="450" mass="51299">MSFCNNDTRNSWQWGPVTSSLLSVEWLKQLDQYKRVIVGFSGGLDSTVLLHSLANQPGLAQKLLAVHINHGLSPNAVNWQRHCQLFCKNLGIALQAKEVEFARHANIEDEARKARYQVFASLLSDEDCLILGHHLNDQAETLLLQLFRGTGIDGLAAMAESKDFGRAKILRPFLEQRRQNLETYAREYQLQWIEDESNQNTAFNRNFLRHEVLPVLDSRWPAIVNNLTRTASHCQQAQSNLDDLAKLDCPELSPASRILPLVRLNRLSEARITNVLRAWFKANNFRLPGTLTFNRLISEVIEARDDAQPKVAWQGGCVRRYQQALYLMADEESQPLSAMTWLLFPQPVVIEGLGTLVANNVAQGLLLPEQAQIEIRFRQGGELFYWRGQNKHLKKLMQDWSIPPWQRDRIPLLFINGQCAAVVGYAISDHFYAEEGGSLYFTFSFQLTSQ</sequence>
<feature type="binding site" evidence="8">
    <location>
        <begin position="41"/>
        <end position="46"/>
    </location>
    <ligand>
        <name>ATP</name>
        <dbReference type="ChEBI" id="CHEBI:30616"/>
    </ligand>
</feature>
<evidence type="ECO:0000313" key="10">
    <source>
        <dbReference type="EMBL" id="CDZ78831.1"/>
    </source>
</evidence>
<dbReference type="Gene3D" id="3.40.50.620">
    <property type="entry name" value="HUPs"/>
    <property type="match status" value="1"/>
</dbReference>
<proteinExistence type="inferred from homology"/>
<dbReference type="SUPFAM" id="SSF52402">
    <property type="entry name" value="Adenine nucleotide alpha hydrolases-like"/>
    <property type="match status" value="1"/>
</dbReference>
<evidence type="ECO:0000256" key="1">
    <source>
        <dbReference type="ARBA" id="ARBA00004496"/>
    </source>
</evidence>
<dbReference type="PANTHER" id="PTHR43033">
    <property type="entry name" value="TRNA(ILE)-LYSIDINE SYNTHASE-RELATED"/>
    <property type="match status" value="1"/>
</dbReference>
<comment type="catalytic activity">
    <reaction evidence="7 8">
        <text>cytidine(34) in tRNA(Ile2) + L-lysine + ATP = lysidine(34) in tRNA(Ile2) + AMP + diphosphate + H(+)</text>
        <dbReference type="Rhea" id="RHEA:43744"/>
        <dbReference type="Rhea" id="RHEA-COMP:10625"/>
        <dbReference type="Rhea" id="RHEA-COMP:10670"/>
        <dbReference type="ChEBI" id="CHEBI:15378"/>
        <dbReference type="ChEBI" id="CHEBI:30616"/>
        <dbReference type="ChEBI" id="CHEBI:32551"/>
        <dbReference type="ChEBI" id="CHEBI:33019"/>
        <dbReference type="ChEBI" id="CHEBI:82748"/>
        <dbReference type="ChEBI" id="CHEBI:83665"/>
        <dbReference type="ChEBI" id="CHEBI:456215"/>
        <dbReference type="EC" id="6.3.4.19"/>
    </reaction>
</comment>
<dbReference type="SMART" id="SM00977">
    <property type="entry name" value="TilS_C"/>
    <property type="match status" value="1"/>
</dbReference>